<name>A0ABY5FVW6_9MICO</name>
<feature type="chain" id="PRO_5047194040" description="Lipoprotein" evidence="2">
    <location>
        <begin position="29"/>
        <end position="155"/>
    </location>
</feature>
<evidence type="ECO:0000313" key="3">
    <source>
        <dbReference type="EMBL" id="UTT62284.1"/>
    </source>
</evidence>
<organism evidence="3 4">
    <name type="scientific">Microcella humidisoli</name>
    <dbReference type="NCBI Taxonomy" id="2963406"/>
    <lineage>
        <taxon>Bacteria</taxon>
        <taxon>Bacillati</taxon>
        <taxon>Actinomycetota</taxon>
        <taxon>Actinomycetes</taxon>
        <taxon>Micrococcales</taxon>
        <taxon>Microbacteriaceae</taxon>
        <taxon>Microcella</taxon>
    </lineage>
</organism>
<evidence type="ECO:0000256" key="2">
    <source>
        <dbReference type="SAM" id="SignalP"/>
    </source>
</evidence>
<dbReference type="Proteomes" id="UP001060039">
    <property type="component" value="Chromosome"/>
</dbReference>
<keyword evidence="2" id="KW-0732">Signal</keyword>
<evidence type="ECO:0000256" key="1">
    <source>
        <dbReference type="SAM" id="MobiDB-lite"/>
    </source>
</evidence>
<sequence>MTRSTFLTLAAIPALLLAVSGCSASAPAAEPTSSVAAPEAATEPLTSVPAGDADWECGHASALMGIQFRTEWELANGVIDQAAFDARAAALVDSWTSLPTGESDVTAALRAAMTEAAQGIGPENPDFSVATQQLVSACDAAGSITIVSALPEMGG</sequence>
<proteinExistence type="predicted"/>
<dbReference type="PROSITE" id="PS51257">
    <property type="entry name" value="PROKAR_LIPOPROTEIN"/>
    <property type="match status" value="1"/>
</dbReference>
<gene>
    <name evidence="3" type="ORF">NNL39_11560</name>
</gene>
<feature type="compositionally biased region" description="Low complexity" evidence="1">
    <location>
        <begin position="28"/>
        <end position="44"/>
    </location>
</feature>
<accession>A0ABY5FVW6</accession>
<feature type="region of interest" description="Disordered" evidence="1">
    <location>
        <begin position="28"/>
        <end position="50"/>
    </location>
</feature>
<dbReference type="EMBL" id="CP101497">
    <property type="protein sequence ID" value="UTT62284.1"/>
    <property type="molecule type" value="Genomic_DNA"/>
</dbReference>
<protein>
    <recommendedName>
        <fullName evidence="5">Lipoprotein</fullName>
    </recommendedName>
</protein>
<dbReference type="RefSeq" id="WP_255159427.1">
    <property type="nucleotide sequence ID" value="NZ_CP101497.1"/>
</dbReference>
<evidence type="ECO:0008006" key="5">
    <source>
        <dbReference type="Google" id="ProtNLM"/>
    </source>
</evidence>
<evidence type="ECO:0000313" key="4">
    <source>
        <dbReference type="Proteomes" id="UP001060039"/>
    </source>
</evidence>
<keyword evidence="4" id="KW-1185">Reference proteome</keyword>
<feature type="signal peptide" evidence="2">
    <location>
        <begin position="1"/>
        <end position="28"/>
    </location>
</feature>
<reference evidence="3" key="1">
    <citation type="submission" date="2022-07" db="EMBL/GenBank/DDBJ databases">
        <title>Taxonomic analysis of Microcella humidisoli nov. sp., isolated from riverside soil.</title>
        <authorList>
            <person name="Molina K.M."/>
            <person name="Kim S.B."/>
        </authorList>
    </citation>
    <scope>NUCLEOTIDE SEQUENCE</scope>
    <source>
        <strain evidence="3">MMS21-STM10</strain>
    </source>
</reference>